<evidence type="ECO:0000256" key="18">
    <source>
        <dbReference type="ARBA" id="ARBA00076042"/>
    </source>
</evidence>
<dbReference type="InterPro" id="IPR016157">
    <property type="entry name" value="Cullin_CS"/>
</dbReference>
<feature type="region of interest" description="Disordered" evidence="21">
    <location>
        <begin position="376"/>
        <end position="411"/>
    </location>
</feature>
<dbReference type="SUPFAM" id="SSF74788">
    <property type="entry name" value="Cullin repeat-like"/>
    <property type="match status" value="1"/>
</dbReference>
<keyword evidence="5" id="KW-0597">Phosphoprotein</keyword>
<dbReference type="FunFam" id="1.20.1310.10:FF:000004">
    <property type="entry name" value="Cullin 4B"/>
    <property type="match status" value="1"/>
</dbReference>
<name>A0ABD1DXC6_CULPP</name>
<dbReference type="SMART" id="SM00182">
    <property type="entry name" value="CULLIN"/>
    <property type="match status" value="1"/>
</dbReference>
<dbReference type="Proteomes" id="UP001562425">
    <property type="component" value="Unassembled WGS sequence"/>
</dbReference>
<evidence type="ECO:0000313" key="24">
    <source>
        <dbReference type="Proteomes" id="UP001562425"/>
    </source>
</evidence>
<dbReference type="Pfam" id="PF26557">
    <property type="entry name" value="Cullin_AB"/>
    <property type="match status" value="1"/>
</dbReference>
<evidence type="ECO:0000256" key="8">
    <source>
        <dbReference type="ARBA" id="ARBA00022786"/>
    </source>
</evidence>
<dbReference type="PROSITE" id="PS50069">
    <property type="entry name" value="CULLIN_2"/>
    <property type="match status" value="1"/>
</dbReference>
<dbReference type="InterPro" id="IPR014721">
    <property type="entry name" value="Ribsml_uS5_D2-typ_fold_subgr"/>
</dbReference>
<dbReference type="InterPro" id="IPR020568">
    <property type="entry name" value="Ribosomal_Su5_D2-typ_SF"/>
</dbReference>
<dbReference type="SMART" id="SM00884">
    <property type="entry name" value="Cullin_Nedd8"/>
    <property type="match status" value="1"/>
</dbReference>
<evidence type="ECO:0000256" key="9">
    <source>
        <dbReference type="ARBA" id="ARBA00022843"/>
    </source>
</evidence>
<dbReference type="FunFam" id="1.10.10.10:FF:000050">
    <property type="entry name" value="Cullin 4B"/>
    <property type="match status" value="1"/>
</dbReference>
<dbReference type="InterPro" id="IPR019559">
    <property type="entry name" value="Cullin_neddylation_domain"/>
</dbReference>
<dbReference type="InterPro" id="IPR016159">
    <property type="entry name" value="Cullin_repeat-like_dom_sf"/>
</dbReference>
<dbReference type="GO" id="GO:0005743">
    <property type="term" value="C:mitochondrial inner membrane"/>
    <property type="evidence" value="ECO:0007669"/>
    <property type="project" value="UniProtKB-ARBA"/>
</dbReference>
<keyword evidence="4" id="KW-1017">Isopeptide bond</keyword>
<evidence type="ECO:0000256" key="19">
    <source>
        <dbReference type="PROSITE-ProRule" id="PRU00330"/>
    </source>
</evidence>
<dbReference type="InterPro" id="IPR001373">
    <property type="entry name" value="Cullin_N"/>
</dbReference>
<evidence type="ECO:0000256" key="3">
    <source>
        <dbReference type="ARBA" id="ARBA00006019"/>
    </source>
</evidence>
<keyword evidence="9" id="KW-0832">Ubl conjugation</keyword>
<dbReference type="SUPFAM" id="SSF75632">
    <property type="entry name" value="Cullin homology domain"/>
    <property type="match status" value="1"/>
</dbReference>
<dbReference type="AlphaFoldDB" id="A0ABD1DXC6"/>
<evidence type="ECO:0000256" key="14">
    <source>
        <dbReference type="ARBA" id="ARBA00023204"/>
    </source>
</evidence>
<dbReference type="GO" id="GO:0043161">
    <property type="term" value="P:proteasome-mediated ubiquitin-dependent protein catabolic process"/>
    <property type="evidence" value="ECO:0007669"/>
    <property type="project" value="UniProtKB-ARBA"/>
</dbReference>
<evidence type="ECO:0000256" key="6">
    <source>
        <dbReference type="ARBA" id="ARBA00022581"/>
    </source>
</evidence>
<dbReference type="EMBL" id="JBEHCU010000471">
    <property type="protein sequence ID" value="KAL1404385.1"/>
    <property type="molecule type" value="Genomic_DNA"/>
</dbReference>
<evidence type="ECO:0000256" key="2">
    <source>
        <dbReference type="ARBA" id="ARBA00004906"/>
    </source>
</evidence>
<dbReference type="SUPFAM" id="SSF54211">
    <property type="entry name" value="Ribosomal protein S5 domain 2-like"/>
    <property type="match status" value="1"/>
</dbReference>
<evidence type="ECO:0000256" key="13">
    <source>
        <dbReference type="ARBA" id="ARBA00023128"/>
    </source>
</evidence>
<organism evidence="23 24">
    <name type="scientific">Culex pipiens pipiens</name>
    <name type="common">Northern house mosquito</name>
    <dbReference type="NCBI Taxonomy" id="38569"/>
    <lineage>
        <taxon>Eukaryota</taxon>
        <taxon>Metazoa</taxon>
        <taxon>Ecdysozoa</taxon>
        <taxon>Arthropoda</taxon>
        <taxon>Hexapoda</taxon>
        <taxon>Insecta</taxon>
        <taxon>Pterygota</taxon>
        <taxon>Neoptera</taxon>
        <taxon>Endopterygota</taxon>
        <taxon>Diptera</taxon>
        <taxon>Nematocera</taxon>
        <taxon>Culicoidea</taxon>
        <taxon>Culicidae</taxon>
        <taxon>Culicinae</taxon>
        <taxon>Culicini</taxon>
        <taxon>Culex</taxon>
        <taxon>Culex</taxon>
    </lineage>
</organism>
<evidence type="ECO:0000256" key="15">
    <source>
        <dbReference type="ARBA" id="ARBA00023274"/>
    </source>
</evidence>
<evidence type="ECO:0000313" key="23">
    <source>
        <dbReference type="EMBL" id="KAL1404385.1"/>
    </source>
</evidence>
<dbReference type="FunFam" id="1.20.1310.10:FF:000008">
    <property type="entry name" value="Cullin 4B"/>
    <property type="match status" value="1"/>
</dbReference>
<evidence type="ECO:0000256" key="1">
    <source>
        <dbReference type="ARBA" id="ARBA00004173"/>
    </source>
</evidence>
<comment type="pathway">
    <text evidence="2">Protein modification; protein ubiquitination.</text>
</comment>
<dbReference type="Pfam" id="PF00380">
    <property type="entry name" value="Ribosomal_S9"/>
    <property type="match status" value="1"/>
</dbReference>
<keyword evidence="11" id="KW-0689">Ribosomal protein</keyword>
<evidence type="ECO:0000256" key="5">
    <source>
        <dbReference type="ARBA" id="ARBA00022553"/>
    </source>
</evidence>
<dbReference type="InterPro" id="IPR036390">
    <property type="entry name" value="WH_DNA-bd_sf"/>
</dbReference>
<dbReference type="FunFam" id="1.20.1310.10:FF:000010">
    <property type="entry name" value="Cullin 4B"/>
    <property type="match status" value="1"/>
</dbReference>
<dbReference type="GO" id="GO:0048511">
    <property type="term" value="P:rhythmic process"/>
    <property type="evidence" value="ECO:0007669"/>
    <property type="project" value="UniProtKB-KW"/>
</dbReference>
<dbReference type="Gene3D" id="3.30.230.130">
    <property type="entry name" value="Cullin, Chain C, Domain 2"/>
    <property type="match status" value="1"/>
</dbReference>
<evidence type="ECO:0000256" key="7">
    <source>
        <dbReference type="ARBA" id="ARBA00022763"/>
    </source>
</evidence>
<dbReference type="GO" id="GO:0070013">
    <property type="term" value="C:intracellular organelle lumen"/>
    <property type="evidence" value="ECO:0007669"/>
    <property type="project" value="UniProtKB-ARBA"/>
</dbReference>
<dbReference type="GO" id="GO:0006281">
    <property type="term" value="P:DNA repair"/>
    <property type="evidence" value="ECO:0007669"/>
    <property type="project" value="UniProtKB-KW"/>
</dbReference>
<dbReference type="InterPro" id="IPR059120">
    <property type="entry name" value="Cullin-like_AB"/>
</dbReference>
<evidence type="ECO:0000256" key="21">
    <source>
        <dbReference type="SAM" id="MobiDB-lite"/>
    </source>
</evidence>
<sequence>MLSIGELITKVQCLRLARTVAPLAARWPTVLSSRTTASESTAVAVAPAEQQKKVVKTSKAMKSYLERAKAHDEFMRIQNTEFKLGKRHLANMMGEDPETFSQDDIDRAIQYLFPSGLYDKRARPMMKPPEEVIPQRKAAEFDETGRPFHSMFYTSRPNYSKLLYDVVENINNLNGFEDRMMRKQLKPDESQKLEASGSEWIHKDALEKILLEDLTDTEYDNFVLAMERLLQHPYSYREQEFINRYRKPLLAKTDADQLPQPQFDADGRAFVTVYECLRKTARADVTVTVPGTGKITINGQDITYFEAIQSREQVLFPLVFADMVNKVDIVANVEGGGFAGQAGAIRWGIAMGLRSFVDADTIDRMRIAGLLQRDYRRRERKKPGQAGARRNRELPGKRLKPGAGSSSLEEHQLTTSAAMNMAENDRKRANFSALSNTNGAVIKMTTNTGTGKPGDIKKIVIKNFKTKPTLPENYQETTWQKLREAVIAIQLSKRIEYSLEELYQAVENMCSHKMDSQLYVNLTALAEQHVKANITPFMAESIDKLVYLKKMNDCWQSHCQQMIMIRSIFLYLDRTYVLQNPTVHSIWDMGLELFRDHIAMNTLVQARTVEGILILIEKERNGDAVDRALLKSLLRMLSDLQIYKEAFEQKFLVATKHLYQSEGQAKMEVLEVPEYLLHVDKRLQEENERLLHYLDSCTKHQLIVTVERQLITEHITGILQKGLDLLLEENRLTDLSLLYSLFSRVKNGTIELCASFNAYIKKKGRTIVIDPEKDKSMVQDLLDFKDKLDNIVTKCFDKNEKFSNSLREAFEFFVNQRSNKPAELIAKYVDMKLRAGNKEATEEELEQILDKIMVQFRFIHGKDVFEAFYKKDLAKRLLVGKSASVDAEKSMLSKLKQECGGGFTSKLEGMFKDMELSRDINIAFRQYMANSEGKELQNIDLTVNILTMGFWPTYPVMEVTLPQELLQYQSIFNKFYLAKHSGRKLQWQPTLGHCVLKARFDAGPKDLQVSLFQALVLLLFNYSPTITFEEIKAAINIEDGELRRTLQSLACGKARVVSKIPKGREVEDNDKFQFNNEFTNKLFRIKINQIQMKETTEEQKATEERVYQDRQYQIDAAIVRIMKMRKTLSHNLLISELYKQLTFPVKPADLKKRIESLIDRDYMERDKDNQNQYNYVA</sequence>
<comment type="caution">
    <text evidence="23">The sequence shown here is derived from an EMBL/GenBank/DDBJ whole genome shotgun (WGS) entry which is preliminary data.</text>
</comment>
<dbReference type="InterPro" id="IPR016158">
    <property type="entry name" value="Cullin_homology"/>
</dbReference>
<evidence type="ECO:0000259" key="22">
    <source>
        <dbReference type="PROSITE" id="PS50069"/>
    </source>
</evidence>
<dbReference type="FunFam" id="3.30.230.10:FF:000035">
    <property type="entry name" value="28S ribosomal protein S9, mitochondrial"/>
    <property type="match status" value="1"/>
</dbReference>
<keyword evidence="10" id="KW-0809">Transit peptide</keyword>
<evidence type="ECO:0000256" key="20">
    <source>
        <dbReference type="RuleBase" id="RU003829"/>
    </source>
</evidence>
<accession>A0ABD1DXC6</accession>
<feature type="domain" description="Cullin family profile" evidence="22">
    <location>
        <begin position="820"/>
        <end position="1050"/>
    </location>
</feature>
<comment type="subcellular location">
    <subcellularLocation>
        <location evidence="1">Mitochondrion</location>
    </subcellularLocation>
</comment>
<dbReference type="PANTHER" id="PTHR11932">
    <property type="entry name" value="CULLIN"/>
    <property type="match status" value="1"/>
</dbReference>
<dbReference type="FunFam" id="1.20.1310.10:FF:000003">
    <property type="entry name" value="Cullin 4A"/>
    <property type="match status" value="1"/>
</dbReference>
<evidence type="ECO:0000256" key="10">
    <source>
        <dbReference type="ARBA" id="ARBA00022946"/>
    </source>
</evidence>
<keyword evidence="12" id="KW-0090">Biological rhythms</keyword>
<dbReference type="GO" id="GO:0034644">
    <property type="term" value="P:cellular response to UV"/>
    <property type="evidence" value="ECO:0007669"/>
    <property type="project" value="UniProtKB-ARBA"/>
</dbReference>
<dbReference type="Pfam" id="PF00888">
    <property type="entry name" value="Cullin"/>
    <property type="match status" value="1"/>
</dbReference>
<evidence type="ECO:0000256" key="17">
    <source>
        <dbReference type="ARBA" id="ARBA00068304"/>
    </source>
</evidence>
<dbReference type="Gene3D" id="1.20.1310.10">
    <property type="entry name" value="Cullin Repeats"/>
    <property type="match status" value="4"/>
</dbReference>
<dbReference type="SUPFAM" id="SSF46785">
    <property type="entry name" value="Winged helix' DNA-binding domain"/>
    <property type="match status" value="1"/>
</dbReference>
<gene>
    <name evidence="23" type="ORF">pipiens_005372</name>
</gene>
<dbReference type="InterPro" id="IPR045093">
    <property type="entry name" value="Cullin"/>
</dbReference>
<proteinExistence type="inferred from homology"/>
<evidence type="ECO:0000256" key="4">
    <source>
        <dbReference type="ARBA" id="ARBA00022499"/>
    </source>
</evidence>
<dbReference type="GO" id="GO:1990904">
    <property type="term" value="C:ribonucleoprotein complex"/>
    <property type="evidence" value="ECO:0007669"/>
    <property type="project" value="UniProtKB-KW"/>
</dbReference>
<keyword evidence="15" id="KW-0687">Ribonucleoprotein</keyword>
<dbReference type="GO" id="GO:0032502">
    <property type="term" value="P:developmental process"/>
    <property type="evidence" value="ECO:0007669"/>
    <property type="project" value="UniProtKB-ARBA"/>
</dbReference>
<dbReference type="Gene3D" id="1.10.10.10">
    <property type="entry name" value="Winged helix-like DNA-binding domain superfamily/Winged helix DNA-binding domain"/>
    <property type="match status" value="1"/>
</dbReference>
<comment type="similarity">
    <text evidence="3 19 20">Belongs to the cullin family.</text>
</comment>
<reference evidence="23 24" key="1">
    <citation type="submission" date="2024-05" db="EMBL/GenBank/DDBJ databases">
        <title>Culex pipiens pipiens assembly and annotation.</title>
        <authorList>
            <person name="Alout H."/>
            <person name="Durand T."/>
        </authorList>
    </citation>
    <scope>NUCLEOTIDE SEQUENCE [LARGE SCALE GENOMIC DNA]</scope>
    <source>
        <strain evidence="23">HA-2024</strain>
        <tissue evidence="23">Whole body</tissue>
    </source>
</reference>
<dbReference type="FunFam" id="3.30.230.130:FF:000001">
    <property type="entry name" value="Cullin 4A"/>
    <property type="match status" value="1"/>
</dbReference>
<dbReference type="InterPro" id="IPR036317">
    <property type="entry name" value="Cullin_homology_sf"/>
</dbReference>
<dbReference type="GO" id="GO:0051246">
    <property type="term" value="P:regulation of protein metabolic process"/>
    <property type="evidence" value="ECO:0007669"/>
    <property type="project" value="UniProtKB-ARBA"/>
</dbReference>
<dbReference type="Gene3D" id="3.30.230.10">
    <property type="match status" value="1"/>
</dbReference>
<dbReference type="InterPro" id="IPR036388">
    <property type="entry name" value="WH-like_DNA-bd_sf"/>
</dbReference>
<keyword evidence="8" id="KW-0833">Ubl conjugation pathway</keyword>
<evidence type="ECO:0000256" key="11">
    <source>
        <dbReference type="ARBA" id="ARBA00022980"/>
    </source>
</evidence>
<keyword evidence="24" id="KW-1185">Reference proteome</keyword>
<dbReference type="Pfam" id="PF10557">
    <property type="entry name" value="Cullin_Nedd8"/>
    <property type="match status" value="1"/>
</dbReference>
<evidence type="ECO:0000256" key="12">
    <source>
        <dbReference type="ARBA" id="ARBA00023108"/>
    </source>
</evidence>
<evidence type="ECO:0000256" key="16">
    <source>
        <dbReference type="ARBA" id="ARBA00039318"/>
    </source>
</evidence>
<dbReference type="PROSITE" id="PS01256">
    <property type="entry name" value="CULLIN_1"/>
    <property type="match status" value="1"/>
</dbReference>
<keyword evidence="7" id="KW-0227">DNA damage</keyword>
<dbReference type="GO" id="GO:0042254">
    <property type="term" value="P:ribosome biogenesis"/>
    <property type="evidence" value="ECO:0007669"/>
    <property type="project" value="UniProtKB-ARBA"/>
</dbReference>
<dbReference type="InterPro" id="IPR000754">
    <property type="entry name" value="Ribosomal_uS9"/>
</dbReference>
<dbReference type="GO" id="GO:0031464">
    <property type="term" value="C:Cul4A-RING E3 ubiquitin ligase complex"/>
    <property type="evidence" value="ECO:0007669"/>
    <property type="project" value="UniProtKB-ARBA"/>
</dbReference>
<protein>
    <recommendedName>
        <fullName evidence="17">Cullin-4A</fullName>
    </recommendedName>
    <alternativeName>
        <fullName evidence="18">28S ribosomal protein S9, mitochondrial</fullName>
    </alternativeName>
    <alternativeName>
        <fullName evidence="16">Small ribosomal subunit protein uS9m</fullName>
    </alternativeName>
</protein>
<keyword evidence="6" id="KW-0945">Host-virus interaction</keyword>
<dbReference type="GO" id="GO:0005840">
    <property type="term" value="C:ribosome"/>
    <property type="evidence" value="ECO:0007669"/>
    <property type="project" value="UniProtKB-KW"/>
</dbReference>
<keyword evidence="14" id="KW-0234">DNA repair</keyword>
<keyword evidence="13" id="KW-0496">Mitochondrion</keyword>